<evidence type="ECO:0000313" key="3">
    <source>
        <dbReference type="Proteomes" id="UP000290288"/>
    </source>
</evidence>
<sequence length="720" mass="81423">MLNSARRPLRHLLVSPTVRNASHDALSIVVPRLHSLPKQHRPRRPATPKSGNDGPPGALKEHKKPKNSSSWLYSLSPETRKFMEQVEPRPYKPQSSFKKKKKKLKTPAGSLPVAAASETAAGTSTSGLVKEKWVQTTWKDHLTPVLPPGTKSTKRQKSAPHIHSNLKEKSASNRKDKPRPPHILVPKQEVQGTLVPSEGAVLEDVFPSHERPPIATLSHGLERVLFNPGVHWLQDPRSRVYNFTPWLQTVPKVSDFDYDRIPAFVPSSRDQDLRSLAERENRSFAGSTSSLSGILSHCYFLISEDKEVDTSILSHDFRNLSKKFSPAQRWPAMVTLNYKDGVHTIDSDKSPFDMPEKTILTWLGTLLERFLTMPQKDFSELLKASPLVTDRRNEREAYRYAKSENFVLRSQLDCYDPRLPGTGVFDIKTRACVPIRLDVLNYEEHTGYTIKKAHGELESFEKEYYDLIRSAFLKYSFQVRIGNMDGVIVAYHNTETLFGFQYIPLSEMDERLFGPGEGVGDKVFEKCVGLMEQVVGEVANCFPGQSSRATFFTKEDTAAMYVWVEPLEWDGEPEQKPIEQLRVEVKSYIGEDPVPGFRAVANAANPDTPWSMQYKIQRLDVKPDVARKKLTAVQEKILKTYLIPSGIDPENLEEYWQTLGHGSKTESVEGAAAAFDPSLFTAPPQFIQKLRELSRKGKEEKIQMLEKYKDVPVSVLGQST</sequence>
<dbReference type="PANTHER" id="PTHR31014">
    <property type="entry name" value="MITOCHONDRIAL TRANSLATION SYSTEM COMPONENT PET127-RELATED"/>
    <property type="match status" value="1"/>
</dbReference>
<evidence type="ECO:0000313" key="2">
    <source>
        <dbReference type="EMBL" id="RXW24446.1"/>
    </source>
</evidence>
<protein>
    <recommendedName>
        <fullName evidence="4">Pet127-domain-containing protein</fullName>
    </recommendedName>
</protein>
<dbReference type="GO" id="GO:0005740">
    <property type="term" value="C:mitochondrial envelope"/>
    <property type="evidence" value="ECO:0007669"/>
    <property type="project" value="TreeGrafter"/>
</dbReference>
<proteinExistence type="predicted"/>
<feature type="compositionally biased region" description="Polar residues" evidence="1">
    <location>
        <begin position="67"/>
        <end position="77"/>
    </location>
</feature>
<feature type="compositionally biased region" description="Low complexity" evidence="1">
    <location>
        <begin position="114"/>
        <end position="123"/>
    </location>
</feature>
<evidence type="ECO:0000256" key="1">
    <source>
        <dbReference type="SAM" id="MobiDB-lite"/>
    </source>
</evidence>
<feature type="region of interest" description="Disordered" evidence="1">
    <location>
        <begin position="30"/>
        <end position="123"/>
    </location>
</feature>
<dbReference type="STRING" id="2316362.A0A4Q2DXI1"/>
<name>A0A4Q2DXI1_9AGAR</name>
<dbReference type="GO" id="GO:0000964">
    <property type="term" value="P:mitochondrial RNA 5'-end processing"/>
    <property type="evidence" value="ECO:0007669"/>
    <property type="project" value="TreeGrafter"/>
</dbReference>
<feature type="compositionally biased region" description="Basic and acidic residues" evidence="1">
    <location>
        <begin position="165"/>
        <end position="179"/>
    </location>
</feature>
<dbReference type="EMBL" id="SDEE01000019">
    <property type="protein sequence ID" value="RXW24446.1"/>
    <property type="molecule type" value="Genomic_DNA"/>
</dbReference>
<feature type="compositionally biased region" description="Basic residues" evidence="1">
    <location>
        <begin position="35"/>
        <end position="46"/>
    </location>
</feature>
<dbReference type="Pfam" id="PF08634">
    <property type="entry name" value="Pet127"/>
    <property type="match status" value="1"/>
</dbReference>
<dbReference type="AlphaFoldDB" id="A0A4Q2DXI1"/>
<evidence type="ECO:0008006" key="4">
    <source>
        <dbReference type="Google" id="ProtNLM"/>
    </source>
</evidence>
<reference evidence="2 3" key="1">
    <citation type="submission" date="2019-01" db="EMBL/GenBank/DDBJ databases">
        <title>Draft genome sequence of Psathyrella aberdarensis IHI B618.</title>
        <authorList>
            <person name="Buettner E."/>
            <person name="Kellner H."/>
        </authorList>
    </citation>
    <scope>NUCLEOTIDE SEQUENCE [LARGE SCALE GENOMIC DNA]</scope>
    <source>
        <strain evidence="2 3">IHI B618</strain>
    </source>
</reference>
<organism evidence="2 3">
    <name type="scientific">Candolleomyces aberdarensis</name>
    <dbReference type="NCBI Taxonomy" id="2316362"/>
    <lineage>
        <taxon>Eukaryota</taxon>
        <taxon>Fungi</taxon>
        <taxon>Dikarya</taxon>
        <taxon>Basidiomycota</taxon>
        <taxon>Agaricomycotina</taxon>
        <taxon>Agaricomycetes</taxon>
        <taxon>Agaricomycetidae</taxon>
        <taxon>Agaricales</taxon>
        <taxon>Agaricineae</taxon>
        <taxon>Psathyrellaceae</taxon>
        <taxon>Candolleomyces</taxon>
    </lineage>
</organism>
<dbReference type="InterPro" id="IPR013943">
    <property type="entry name" value="Pet127"/>
</dbReference>
<dbReference type="PANTHER" id="PTHR31014:SF0">
    <property type="entry name" value="MITOCHONDRIAL TRANSLATION SYSTEM COMPONENT PET127-RELATED"/>
    <property type="match status" value="1"/>
</dbReference>
<comment type="caution">
    <text evidence="2">The sequence shown here is derived from an EMBL/GenBank/DDBJ whole genome shotgun (WGS) entry which is preliminary data.</text>
</comment>
<keyword evidence="3" id="KW-1185">Reference proteome</keyword>
<gene>
    <name evidence="2" type="ORF">EST38_g1447</name>
</gene>
<dbReference type="Proteomes" id="UP000290288">
    <property type="component" value="Unassembled WGS sequence"/>
</dbReference>
<accession>A0A4Q2DXI1</accession>
<feature type="region of interest" description="Disordered" evidence="1">
    <location>
        <begin position="141"/>
        <end position="183"/>
    </location>
</feature>
<dbReference type="OrthoDB" id="10249045at2759"/>
<feature type="compositionally biased region" description="Basic and acidic residues" evidence="1">
    <location>
        <begin position="78"/>
        <end position="90"/>
    </location>
</feature>